<evidence type="ECO:0000256" key="2">
    <source>
        <dbReference type="PROSITE-ProRule" id="PRU00504"/>
    </source>
</evidence>
<keyword evidence="7" id="KW-1185">Reference proteome</keyword>
<keyword evidence="3" id="KW-0472">Membrane</keyword>
<dbReference type="Proteomes" id="UP000663854">
    <property type="component" value="Unassembled WGS sequence"/>
</dbReference>
<sequence length="528" mass="58892">MDKIRRSNTLSAQTNVIKVSRLHRQQSFKHKHYHHQSKLKTQSKSAIHVNMRSTNNRSTNFHRILHSTPVPDDKTYCYRDYTQQSRNNLTSQQNSENTLNSSNSYFIKVNDSIKNVQQNMNSSINSDHLQNHSQSIIIKTKKYRSSSSKVTSYNTSSASPDRFGIINDHHRNKKRNKKKICSRRCVIISIFAALMLTIIITIILLVLLTNSKTTTTTFSTVLLRWNQTGITVAGGTVGKANNQLNIPLDVTVDYKNTLYIADYGNHRIQKILMGTLNGTTICGNGSSGSSLYQLSYPAQVLVDLNGNIRVVDYGNNRVLFYNGTSTGIIIASAGGYGTLNNQSKNPYGIEYDSASDTLYIADYNNHRVMCYVSGASSGFSVAGNSISGTSTTQLKNPVRVYFDSFSNSLIIVNHYAHNVVRWPLGATNWTLLAGDINGNLGNNATTLNRPTDVTLDPMGNMYVADRENHRIQFVMNGQTEGITIVGVTGTNGSDSTLLNRPWSVELDSQLNLYVADSNNHRIQKFLRY</sequence>
<proteinExistence type="predicted"/>
<keyword evidence="3" id="KW-0812">Transmembrane</keyword>
<dbReference type="PROSITE" id="PS51125">
    <property type="entry name" value="NHL"/>
    <property type="match status" value="3"/>
</dbReference>
<comment type="caution">
    <text evidence="4">The sequence shown here is derived from an EMBL/GenBank/DDBJ whole genome shotgun (WGS) entry which is preliminary data.</text>
</comment>
<evidence type="ECO:0000313" key="5">
    <source>
        <dbReference type="EMBL" id="CAF1603307.1"/>
    </source>
</evidence>
<organism evidence="4 6">
    <name type="scientific">Rotaria sordida</name>
    <dbReference type="NCBI Taxonomy" id="392033"/>
    <lineage>
        <taxon>Eukaryota</taxon>
        <taxon>Metazoa</taxon>
        <taxon>Spiralia</taxon>
        <taxon>Gnathifera</taxon>
        <taxon>Rotifera</taxon>
        <taxon>Eurotatoria</taxon>
        <taxon>Bdelloidea</taxon>
        <taxon>Philodinida</taxon>
        <taxon>Philodinidae</taxon>
        <taxon>Rotaria</taxon>
    </lineage>
</organism>
<dbReference type="Gene3D" id="2.120.10.30">
    <property type="entry name" value="TolB, C-terminal domain"/>
    <property type="match status" value="2"/>
</dbReference>
<dbReference type="AlphaFoldDB" id="A0A815HKQ4"/>
<dbReference type="SUPFAM" id="SSF101898">
    <property type="entry name" value="NHL repeat"/>
    <property type="match status" value="1"/>
</dbReference>
<dbReference type="EMBL" id="CAJNOH010003931">
    <property type="protein sequence ID" value="CAF1353775.1"/>
    <property type="molecule type" value="Genomic_DNA"/>
</dbReference>
<evidence type="ECO:0000256" key="3">
    <source>
        <dbReference type="SAM" id="Phobius"/>
    </source>
</evidence>
<evidence type="ECO:0000313" key="4">
    <source>
        <dbReference type="EMBL" id="CAF1353775.1"/>
    </source>
</evidence>
<dbReference type="InterPro" id="IPR050952">
    <property type="entry name" value="TRIM-NHL_E3_ligases"/>
</dbReference>
<feature type="repeat" description="NHL" evidence="2">
    <location>
        <begin position="438"/>
        <end position="477"/>
    </location>
</feature>
<evidence type="ECO:0000313" key="6">
    <source>
        <dbReference type="Proteomes" id="UP000663854"/>
    </source>
</evidence>
<protein>
    <recommendedName>
        <fullName evidence="8">NHL repeat containing protein</fullName>
    </recommendedName>
</protein>
<accession>A0A815HKQ4</accession>
<keyword evidence="1" id="KW-0677">Repeat</keyword>
<dbReference type="EMBL" id="CAJNOL010005317">
    <property type="protein sequence ID" value="CAF1603307.1"/>
    <property type="molecule type" value="Genomic_DNA"/>
</dbReference>
<dbReference type="GO" id="GO:0008270">
    <property type="term" value="F:zinc ion binding"/>
    <property type="evidence" value="ECO:0007669"/>
    <property type="project" value="UniProtKB-KW"/>
</dbReference>
<dbReference type="PANTHER" id="PTHR24104:SF25">
    <property type="entry name" value="PROTEIN LIN-41"/>
    <property type="match status" value="1"/>
</dbReference>
<evidence type="ECO:0008006" key="8">
    <source>
        <dbReference type="Google" id="ProtNLM"/>
    </source>
</evidence>
<evidence type="ECO:0000313" key="7">
    <source>
        <dbReference type="Proteomes" id="UP000663870"/>
    </source>
</evidence>
<gene>
    <name evidence="5" type="ORF">JXQ802_LOCUS48557</name>
    <name evidence="4" type="ORF">PYM288_LOCUS32530</name>
</gene>
<feature type="transmembrane region" description="Helical" evidence="3">
    <location>
        <begin position="185"/>
        <end position="208"/>
    </location>
</feature>
<evidence type="ECO:0000256" key="1">
    <source>
        <dbReference type="ARBA" id="ARBA00022737"/>
    </source>
</evidence>
<dbReference type="InterPro" id="IPR011042">
    <property type="entry name" value="6-blade_b-propeller_TolB-like"/>
</dbReference>
<dbReference type="InterPro" id="IPR001258">
    <property type="entry name" value="NHL_repeat"/>
</dbReference>
<name>A0A815HKQ4_9BILA</name>
<dbReference type="PANTHER" id="PTHR24104">
    <property type="entry name" value="E3 UBIQUITIN-PROTEIN LIGASE NHLRC1-RELATED"/>
    <property type="match status" value="1"/>
</dbReference>
<keyword evidence="3" id="KW-1133">Transmembrane helix</keyword>
<reference evidence="4" key="1">
    <citation type="submission" date="2021-02" db="EMBL/GenBank/DDBJ databases">
        <authorList>
            <person name="Nowell W R."/>
        </authorList>
    </citation>
    <scope>NUCLEOTIDE SEQUENCE</scope>
</reference>
<feature type="repeat" description="NHL" evidence="2">
    <location>
        <begin position="485"/>
        <end position="525"/>
    </location>
</feature>
<dbReference type="GO" id="GO:0061630">
    <property type="term" value="F:ubiquitin protein ligase activity"/>
    <property type="evidence" value="ECO:0007669"/>
    <property type="project" value="TreeGrafter"/>
</dbReference>
<dbReference type="Pfam" id="PF01436">
    <property type="entry name" value="NHL"/>
    <property type="match status" value="3"/>
</dbReference>
<dbReference type="CDD" id="cd05819">
    <property type="entry name" value="NHL"/>
    <property type="match status" value="1"/>
</dbReference>
<feature type="repeat" description="NHL" evidence="2">
    <location>
        <begin position="235"/>
        <end position="274"/>
    </location>
</feature>
<dbReference type="GO" id="GO:0043161">
    <property type="term" value="P:proteasome-mediated ubiquitin-dependent protein catabolic process"/>
    <property type="evidence" value="ECO:0007669"/>
    <property type="project" value="TreeGrafter"/>
</dbReference>
<dbReference type="GO" id="GO:0000209">
    <property type="term" value="P:protein polyubiquitination"/>
    <property type="evidence" value="ECO:0007669"/>
    <property type="project" value="TreeGrafter"/>
</dbReference>
<dbReference type="Proteomes" id="UP000663870">
    <property type="component" value="Unassembled WGS sequence"/>
</dbReference>